<protein>
    <recommendedName>
        <fullName evidence="1">MACPF domain-containing protein</fullName>
    </recommendedName>
</protein>
<proteinExistence type="predicted"/>
<gene>
    <name evidence="2" type="ORF">N7472_007933</name>
</gene>
<evidence type="ECO:0000313" key="3">
    <source>
        <dbReference type="Proteomes" id="UP001150879"/>
    </source>
</evidence>
<dbReference type="OrthoDB" id="4366340at2759"/>
<organism evidence="2 3">
    <name type="scientific">Penicillium cf. griseofulvum</name>
    <dbReference type="NCBI Taxonomy" id="2972120"/>
    <lineage>
        <taxon>Eukaryota</taxon>
        <taxon>Fungi</taxon>
        <taxon>Dikarya</taxon>
        <taxon>Ascomycota</taxon>
        <taxon>Pezizomycotina</taxon>
        <taxon>Eurotiomycetes</taxon>
        <taxon>Eurotiomycetidae</taxon>
        <taxon>Eurotiales</taxon>
        <taxon>Aspergillaceae</taxon>
        <taxon>Penicillium</taxon>
    </lineage>
</organism>
<dbReference type="Proteomes" id="UP001150879">
    <property type="component" value="Unassembled WGS sequence"/>
</dbReference>
<comment type="caution">
    <text evidence="2">The sequence shown here is derived from an EMBL/GenBank/DDBJ whole genome shotgun (WGS) entry which is preliminary data.</text>
</comment>
<feature type="domain" description="MACPF" evidence="1">
    <location>
        <begin position="53"/>
        <end position="183"/>
    </location>
</feature>
<reference evidence="2" key="1">
    <citation type="submission" date="2022-11" db="EMBL/GenBank/DDBJ databases">
        <authorList>
            <person name="Petersen C."/>
        </authorList>
    </citation>
    <scope>NUCLEOTIDE SEQUENCE</scope>
    <source>
        <strain evidence="2">IBT 16849</strain>
    </source>
</reference>
<reference evidence="2" key="2">
    <citation type="journal article" date="2023" name="IMA Fungus">
        <title>Comparative genomic study of the Penicillium genus elucidates a diverse pangenome and 15 lateral gene transfer events.</title>
        <authorList>
            <person name="Petersen C."/>
            <person name="Sorensen T."/>
            <person name="Nielsen M.R."/>
            <person name="Sondergaard T.E."/>
            <person name="Sorensen J.L."/>
            <person name="Fitzpatrick D.A."/>
            <person name="Frisvad J.C."/>
            <person name="Nielsen K.L."/>
        </authorList>
    </citation>
    <scope>NUCLEOTIDE SEQUENCE</scope>
    <source>
        <strain evidence="2">IBT 16849</strain>
    </source>
</reference>
<evidence type="ECO:0000313" key="2">
    <source>
        <dbReference type="EMBL" id="KAJ5188919.1"/>
    </source>
</evidence>
<accession>A0A9W9M4X9</accession>
<dbReference type="Pfam" id="PF01823">
    <property type="entry name" value="MACPF"/>
    <property type="match status" value="1"/>
</dbReference>
<keyword evidence="3" id="KW-1185">Reference proteome</keyword>
<name>A0A9W9M4X9_9EURO</name>
<sequence>MASEDNTFNDANLLGQSLTMLPGEHDPFNVDIIEGDKSTIVGLADEMRKAQFLPEWNLKQEVHNKYVRFFRSWGTHYIKSCTFGARFQLKIENHASEAQSKENFEVNVGAEYNGIANVKTKVYGGSSSSSLILGNAPDEPEEYQEAFDGWANSLNDAVVSNLINVKIDSIGNLLSNSSVQEHNDNADKLVKALDFLASKRLVEGFLKLSLPKESPSRTHVRELSIQGAPGVLIRQSSQEKSRLEIDCTVRMNETFSLSGVSRDPVQVALQPPAASKSEIQLLYSGLDNTK</sequence>
<evidence type="ECO:0000259" key="1">
    <source>
        <dbReference type="Pfam" id="PF01823"/>
    </source>
</evidence>
<dbReference type="EMBL" id="JAPQKP010000005">
    <property type="protein sequence ID" value="KAJ5188919.1"/>
    <property type="molecule type" value="Genomic_DNA"/>
</dbReference>
<dbReference type="InterPro" id="IPR020864">
    <property type="entry name" value="MACPF"/>
</dbReference>
<dbReference type="AlphaFoldDB" id="A0A9W9M4X9"/>